<dbReference type="Gene3D" id="3.30.70.100">
    <property type="match status" value="1"/>
</dbReference>
<dbReference type="AlphaFoldDB" id="A0A5N1IR81"/>
<evidence type="ECO:0000313" key="5">
    <source>
        <dbReference type="EMBL" id="KAA9332604.1"/>
    </source>
</evidence>
<dbReference type="PROSITE" id="PS00041">
    <property type="entry name" value="HTH_ARAC_FAMILY_1"/>
    <property type="match status" value="1"/>
</dbReference>
<dbReference type="PANTHER" id="PTHR43280:SF31">
    <property type="entry name" value="TRANSCRIPTIONAL REGULATORY PROTEIN"/>
    <property type="match status" value="1"/>
</dbReference>
<reference evidence="5 6" key="1">
    <citation type="submission" date="2019-09" db="EMBL/GenBank/DDBJ databases">
        <title>Genome sequence of Adhaeribacter sp. M2.</title>
        <authorList>
            <person name="Srinivasan S."/>
        </authorList>
    </citation>
    <scope>NUCLEOTIDE SEQUENCE [LARGE SCALE GENOMIC DNA]</scope>
    <source>
        <strain evidence="5 6">M2</strain>
    </source>
</reference>
<feature type="domain" description="HTH araC/xylS-type" evidence="4">
    <location>
        <begin position="73"/>
        <end position="176"/>
    </location>
</feature>
<dbReference type="InterPro" id="IPR018060">
    <property type="entry name" value="HTH_AraC"/>
</dbReference>
<accession>A0A5N1IR81</accession>
<dbReference type="InterPro" id="IPR018062">
    <property type="entry name" value="HTH_AraC-typ_CS"/>
</dbReference>
<dbReference type="GO" id="GO:0043565">
    <property type="term" value="F:sequence-specific DNA binding"/>
    <property type="evidence" value="ECO:0007669"/>
    <property type="project" value="InterPro"/>
</dbReference>
<comment type="caution">
    <text evidence="5">The sequence shown here is derived from an EMBL/GenBank/DDBJ whole genome shotgun (WGS) entry which is preliminary data.</text>
</comment>
<dbReference type="Pfam" id="PF12833">
    <property type="entry name" value="HTH_18"/>
    <property type="match status" value="1"/>
</dbReference>
<evidence type="ECO:0000259" key="4">
    <source>
        <dbReference type="PROSITE" id="PS01124"/>
    </source>
</evidence>
<dbReference type="EMBL" id="VTWT01000006">
    <property type="protein sequence ID" value="KAA9332604.1"/>
    <property type="molecule type" value="Genomic_DNA"/>
</dbReference>
<dbReference type="GO" id="GO:0003700">
    <property type="term" value="F:DNA-binding transcription factor activity"/>
    <property type="evidence" value="ECO:0007669"/>
    <property type="project" value="InterPro"/>
</dbReference>
<dbReference type="PANTHER" id="PTHR43280">
    <property type="entry name" value="ARAC-FAMILY TRANSCRIPTIONAL REGULATOR"/>
    <property type="match status" value="1"/>
</dbReference>
<dbReference type="PROSITE" id="PS01124">
    <property type="entry name" value="HTH_ARAC_FAMILY_2"/>
    <property type="match status" value="1"/>
</dbReference>
<dbReference type="CDD" id="cd00371">
    <property type="entry name" value="HMA"/>
    <property type="match status" value="1"/>
</dbReference>
<organism evidence="5 6">
    <name type="scientific">Adhaeribacter soli</name>
    <dbReference type="NCBI Taxonomy" id="2607655"/>
    <lineage>
        <taxon>Bacteria</taxon>
        <taxon>Pseudomonadati</taxon>
        <taxon>Bacteroidota</taxon>
        <taxon>Cytophagia</taxon>
        <taxon>Cytophagales</taxon>
        <taxon>Hymenobacteraceae</taxon>
        <taxon>Adhaeribacter</taxon>
    </lineage>
</organism>
<dbReference type="RefSeq" id="WP_150904017.1">
    <property type="nucleotide sequence ID" value="NZ_VTWT01000006.1"/>
</dbReference>
<evidence type="ECO:0000256" key="2">
    <source>
        <dbReference type="ARBA" id="ARBA00023125"/>
    </source>
</evidence>
<evidence type="ECO:0000256" key="3">
    <source>
        <dbReference type="ARBA" id="ARBA00023163"/>
    </source>
</evidence>
<dbReference type="InterPro" id="IPR036163">
    <property type="entry name" value="HMA_dom_sf"/>
</dbReference>
<evidence type="ECO:0000256" key="1">
    <source>
        <dbReference type="ARBA" id="ARBA00023015"/>
    </source>
</evidence>
<keyword evidence="3" id="KW-0804">Transcription</keyword>
<dbReference type="SUPFAM" id="SSF46689">
    <property type="entry name" value="Homeodomain-like"/>
    <property type="match status" value="1"/>
</dbReference>
<dbReference type="SUPFAM" id="SSF55008">
    <property type="entry name" value="HMA, heavy metal-associated domain"/>
    <property type="match status" value="1"/>
</dbReference>
<keyword evidence="6" id="KW-1185">Reference proteome</keyword>
<sequence>MTSEKQHLAIKNMVCARCVRVVKEELEKLGLTVDQVELGEATVSGTADREEIKETLAAAGFELLEDKKAKLVEQIKNYIIWLVQHPEARNTNYSDKIAEHLGKDYHYLSQLFSASENVTIERYIILQKIERVKELLVYDELNLSEIAYELGYSSVAHLSNQFKQVTGFTPTAFKKLKNHHRQPLDRLGSGNEKE</sequence>
<evidence type="ECO:0000313" key="6">
    <source>
        <dbReference type="Proteomes" id="UP000326570"/>
    </source>
</evidence>
<dbReference type="GO" id="GO:0046872">
    <property type="term" value="F:metal ion binding"/>
    <property type="evidence" value="ECO:0007669"/>
    <property type="project" value="InterPro"/>
</dbReference>
<dbReference type="SMART" id="SM00342">
    <property type="entry name" value="HTH_ARAC"/>
    <property type="match status" value="1"/>
</dbReference>
<keyword evidence="2" id="KW-0238">DNA-binding</keyword>
<dbReference type="Proteomes" id="UP000326570">
    <property type="component" value="Unassembled WGS sequence"/>
</dbReference>
<proteinExistence type="predicted"/>
<protein>
    <submittedName>
        <fullName evidence="5">Helix-turn-helix domain-containing protein</fullName>
    </submittedName>
</protein>
<dbReference type="InterPro" id="IPR006121">
    <property type="entry name" value="HMA_dom"/>
</dbReference>
<dbReference type="Gene3D" id="1.10.10.60">
    <property type="entry name" value="Homeodomain-like"/>
    <property type="match status" value="1"/>
</dbReference>
<name>A0A5N1IR81_9BACT</name>
<keyword evidence="1" id="KW-0805">Transcription regulation</keyword>
<gene>
    <name evidence="5" type="ORF">F0P94_11365</name>
</gene>
<dbReference type="InterPro" id="IPR009057">
    <property type="entry name" value="Homeodomain-like_sf"/>
</dbReference>